<evidence type="ECO:0000256" key="3">
    <source>
        <dbReference type="ARBA" id="ARBA00022801"/>
    </source>
</evidence>
<evidence type="ECO:0000256" key="1">
    <source>
        <dbReference type="ARBA" id="ARBA00012552"/>
    </source>
</evidence>
<dbReference type="SUPFAM" id="SSF52540">
    <property type="entry name" value="P-loop containing nucleoside triphosphate hydrolases"/>
    <property type="match status" value="1"/>
</dbReference>
<keyword evidence="2" id="KW-0507">mRNA processing</keyword>
<dbReference type="PANTHER" id="PTHR18934">
    <property type="entry name" value="ATP-DEPENDENT RNA HELICASE"/>
    <property type="match status" value="1"/>
</dbReference>
<dbReference type="InterPro" id="IPR027417">
    <property type="entry name" value="P-loop_NTPase"/>
</dbReference>
<feature type="non-terminal residue" evidence="8">
    <location>
        <position position="191"/>
    </location>
</feature>
<dbReference type="EMBL" id="CAUYUJ010003869">
    <property type="protein sequence ID" value="CAK0807195.1"/>
    <property type="molecule type" value="Genomic_DNA"/>
</dbReference>
<evidence type="ECO:0000259" key="7">
    <source>
        <dbReference type="Pfam" id="PF17801"/>
    </source>
</evidence>
<dbReference type="Pfam" id="PF17801">
    <property type="entry name" value="Melibiase_C"/>
    <property type="match status" value="1"/>
</dbReference>
<evidence type="ECO:0000313" key="9">
    <source>
        <dbReference type="Proteomes" id="UP001189429"/>
    </source>
</evidence>
<proteinExistence type="predicted"/>
<dbReference type="PANTHER" id="PTHR18934:SF109">
    <property type="entry name" value="ATP-DEPENDENT RNA HELICASE DHX15 HOMOLOG"/>
    <property type="match status" value="1"/>
</dbReference>
<evidence type="ECO:0000256" key="6">
    <source>
        <dbReference type="ARBA" id="ARBA00047984"/>
    </source>
</evidence>
<evidence type="ECO:0000256" key="4">
    <source>
        <dbReference type="ARBA" id="ARBA00022806"/>
    </source>
</evidence>
<name>A0ABN9QM72_9DINO</name>
<dbReference type="SUPFAM" id="SSF51011">
    <property type="entry name" value="Glycosyl hydrolase domain"/>
    <property type="match status" value="1"/>
</dbReference>
<feature type="domain" description="Alpha galactosidase C-terminal" evidence="7">
    <location>
        <begin position="7"/>
        <end position="91"/>
    </location>
</feature>
<accession>A0ABN9QM72</accession>
<protein>
    <recommendedName>
        <fullName evidence="1">RNA helicase</fullName>
        <ecNumber evidence="1">3.6.4.13</ecNumber>
    </recommendedName>
</protein>
<organism evidence="8 9">
    <name type="scientific">Prorocentrum cordatum</name>
    <dbReference type="NCBI Taxonomy" id="2364126"/>
    <lineage>
        <taxon>Eukaryota</taxon>
        <taxon>Sar</taxon>
        <taxon>Alveolata</taxon>
        <taxon>Dinophyceae</taxon>
        <taxon>Prorocentrales</taxon>
        <taxon>Prorocentraceae</taxon>
        <taxon>Prorocentrum</taxon>
    </lineage>
</organism>
<dbReference type="EC" id="3.6.4.13" evidence="1"/>
<reference evidence="8" key="1">
    <citation type="submission" date="2023-10" db="EMBL/GenBank/DDBJ databases">
        <authorList>
            <person name="Chen Y."/>
            <person name="Shah S."/>
            <person name="Dougan E. K."/>
            <person name="Thang M."/>
            <person name="Chan C."/>
        </authorList>
    </citation>
    <scope>NUCLEOTIDE SEQUENCE [LARGE SCALE GENOMIC DNA]</scope>
</reference>
<sequence length="191" mass="20597">MTAAPVGGVQMWAKPLSSARVAIFLLNPLAAPQALDWPLADVPRFPDLALDCAAAGCAVRDVWAQQDLRDLGVSTGTIRVALAPWASAFYTISAGEADEPGELLVTQALEQAKQQRLDNNPLTGVPYTRRFYELLEARQKLPAWAAREDFLRLVHSNQVTILVGSPGSGKSTQVPQILLDAGYHVLGGRIK</sequence>
<gene>
    <name evidence="8" type="ORF">PCOR1329_LOCUS13146</name>
</gene>
<evidence type="ECO:0000256" key="5">
    <source>
        <dbReference type="ARBA" id="ARBA00023187"/>
    </source>
</evidence>
<dbReference type="InterPro" id="IPR013780">
    <property type="entry name" value="Glyco_hydro_b"/>
</dbReference>
<dbReference type="InterPro" id="IPR041233">
    <property type="entry name" value="Melibiase_C"/>
</dbReference>
<keyword evidence="4" id="KW-0547">Nucleotide-binding</keyword>
<evidence type="ECO:0000256" key="2">
    <source>
        <dbReference type="ARBA" id="ARBA00022664"/>
    </source>
</evidence>
<keyword evidence="5" id="KW-0508">mRNA splicing</keyword>
<keyword evidence="4" id="KW-0347">Helicase</keyword>
<comment type="catalytic activity">
    <reaction evidence="6">
        <text>ATP + H2O = ADP + phosphate + H(+)</text>
        <dbReference type="Rhea" id="RHEA:13065"/>
        <dbReference type="ChEBI" id="CHEBI:15377"/>
        <dbReference type="ChEBI" id="CHEBI:15378"/>
        <dbReference type="ChEBI" id="CHEBI:30616"/>
        <dbReference type="ChEBI" id="CHEBI:43474"/>
        <dbReference type="ChEBI" id="CHEBI:456216"/>
        <dbReference type="EC" id="3.6.4.13"/>
    </reaction>
</comment>
<evidence type="ECO:0000313" key="8">
    <source>
        <dbReference type="EMBL" id="CAK0807195.1"/>
    </source>
</evidence>
<keyword evidence="4" id="KW-0067">ATP-binding</keyword>
<keyword evidence="9" id="KW-1185">Reference proteome</keyword>
<comment type="caution">
    <text evidence="8">The sequence shown here is derived from an EMBL/GenBank/DDBJ whole genome shotgun (WGS) entry which is preliminary data.</text>
</comment>
<keyword evidence="3" id="KW-0378">Hydrolase</keyword>
<dbReference type="Gene3D" id="2.60.40.1180">
    <property type="entry name" value="Golgi alpha-mannosidase II"/>
    <property type="match status" value="1"/>
</dbReference>
<dbReference type="Proteomes" id="UP001189429">
    <property type="component" value="Unassembled WGS sequence"/>
</dbReference>
<dbReference type="Gene3D" id="3.40.50.300">
    <property type="entry name" value="P-loop containing nucleotide triphosphate hydrolases"/>
    <property type="match status" value="1"/>
</dbReference>